<dbReference type="OrthoDB" id="1048788at2"/>
<organism evidence="2 3">
    <name type="scientific">Anaerotruncus colihominis</name>
    <dbReference type="NCBI Taxonomy" id="169435"/>
    <lineage>
        <taxon>Bacteria</taxon>
        <taxon>Bacillati</taxon>
        <taxon>Bacillota</taxon>
        <taxon>Clostridia</taxon>
        <taxon>Eubacteriales</taxon>
        <taxon>Oscillospiraceae</taxon>
        <taxon>Anaerotruncus</taxon>
    </lineage>
</organism>
<keyword evidence="1" id="KW-0812">Transmembrane</keyword>
<sequence>MRAAVKTRIGLWIRRWWTLFLLPAGLLLIWLAHSFPAVTEQVYSRTIYPLMAGSIGALTSLFPFSLFEIGLLALLAAVALLLLYGMVCLPLALLHRPAPVRVAWKRLLILLPKAVCVIFFIFVTTCGLNYHRLEFAQTSGLQIRDSSAQELAALCLELSARANELRLDVGEDASGVMRLGSDFSDTAHKARDAFGMLAQEYAVFPNYAIIPKPVINSRFMSHMQLTGEFTLFTFEANINKDAPDYSIPATMCHELAHTRGFMREDEANFIGYLACINSDSIEFQYSGVMLALIHASNRLYETDQALYRDVASTFSDGVRRDFADNNAYWAQFEGPVAEVSDAVNNAYLVMNHQSDGVKSYGRMVDLLLADYRSRHNLI</sequence>
<dbReference type="EMBL" id="CZBE01000007">
    <property type="protein sequence ID" value="CUP58873.1"/>
    <property type="molecule type" value="Genomic_DNA"/>
</dbReference>
<gene>
    <name evidence="2" type="ORF">ERS852551_01279</name>
</gene>
<protein>
    <submittedName>
        <fullName evidence="2">Protein of uncharacterized function (DUF3810)</fullName>
    </submittedName>
</protein>
<evidence type="ECO:0000313" key="2">
    <source>
        <dbReference type="EMBL" id="CUP58873.1"/>
    </source>
</evidence>
<keyword evidence="1" id="KW-1133">Transmembrane helix</keyword>
<evidence type="ECO:0000313" key="3">
    <source>
        <dbReference type="Proteomes" id="UP000095765"/>
    </source>
</evidence>
<feature type="transmembrane region" description="Helical" evidence="1">
    <location>
        <begin position="107"/>
        <end position="130"/>
    </location>
</feature>
<reference evidence="2 3" key="1">
    <citation type="submission" date="2015-09" db="EMBL/GenBank/DDBJ databases">
        <authorList>
            <consortium name="Pathogen Informatics"/>
        </authorList>
    </citation>
    <scope>NUCLEOTIDE SEQUENCE [LARGE SCALE GENOMIC DNA]</scope>
    <source>
        <strain evidence="2 3">2789STDY5834939</strain>
    </source>
</reference>
<feature type="transmembrane region" description="Helical" evidence="1">
    <location>
        <begin position="69"/>
        <end position="95"/>
    </location>
</feature>
<evidence type="ECO:0000256" key="1">
    <source>
        <dbReference type="SAM" id="Phobius"/>
    </source>
</evidence>
<dbReference type="Proteomes" id="UP000095765">
    <property type="component" value="Unassembled WGS sequence"/>
</dbReference>
<dbReference type="Pfam" id="PF12725">
    <property type="entry name" value="DUF3810"/>
    <property type="match status" value="1"/>
</dbReference>
<accession>A0A174PCU1</accession>
<name>A0A174PCU1_9FIRM</name>
<dbReference type="RefSeq" id="WP_055244658.1">
    <property type="nucleotide sequence ID" value="NZ_CABIWA010000009.1"/>
</dbReference>
<proteinExistence type="predicted"/>
<keyword evidence="1" id="KW-0472">Membrane</keyword>
<dbReference type="AlphaFoldDB" id="A0A174PCU1"/>
<dbReference type="InterPro" id="IPR024294">
    <property type="entry name" value="DUF3810"/>
</dbReference>